<dbReference type="GO" id="GO:0071972">
    <property type="term" value="F:peptidoglycan L,D-transpeptidase activity"/>
    <property type="evidence" value="ECO:0007669"/>
    <property type="project" value="TreeGrafter"/>
</dbReference>
<organism evidence="10 11">
    <name type="scientific">Antrihabitans stalactiti</name>
    <dbReference type="NCBI Taxonomy" id="2584121"/>
    <lineage>
        <taxon>Bacteria</taxon>
        <taxon>Bacillati</taxon>
        <taxon>Actinomycetota</taxon>
        <taxon>Actinomycetes</taxon>
        <taxon>Mycobacteriales</taxon>
        <taxon>Nocardiaceae</taxon>
        <taxon>Antrihabitans</taxon>
    </lineage>
</organism>
<name>A0A848KMG8_9NOCA</name>
<dbReference type="InterPro" id="IPR041280">
    <property type="entry name" value="Big_10"/>
</dbReference>
<keyword evidence="11" id="KW-1185">Reference proteome</keyword>
<dbReference type="PROSITE" id="PS52029">
    <property type="entry name" value="LD_TPASE"/>
    <property type="match status" value="1"/>
</dbReference>
<dbReference type="SUPFAM" id="SSF141523">
    <property type="entry name" value="L,D-transpeptidase catalytic domain-like"/>
    <property type="match status" value="1"/>
</dbReference>
<dbReference type="InterPro" id="IPR005490">
    <property type="entry name" value="LD_TPept_cat_dom"/>
</dbReference>
<gene>
    <name evidence="10" type="ORF">FGL95_30825</name>
</gene>
<dbReference type="Pfam" id="PF03734">
    <property type="entry name" value="YkuD"/>
    <property type="match status" value="1"/>
</dbReference>
<dbReference type="PROSITE" id="PS51257">
    <property type="entry name" value="PROKAR_LIPOPROTEIN"/>
    <property type="match status" value="1"/>
</dbReference>
<proteinExistence type="predicted"/>
<dbReference type="CDD" id="cd16913">
    <property type="entry name" value="YkuD_like"/>
    <property type="match status" value="1"/>
</dbReference>
<dbReference type="GO" id="GO:0008360">
    <property type="term" value="P:regulation of cell shape"/>
    <property type="evidence" value="ECO:0007669"/>
    <property type="project" value="UniProtKB-UniRule"/>
</dbReference>
<dbReference type="UniPathway" id="UPA00219"/>
<dbReference type="PANTHER" id="PTHR30582:SF2">
    <property type="entry name" value="L,D-TRANSPEPTIDASE YCIB-RELATED"/>
    <property type="match status" value="1"/>
</dbReference>
<dbReference type="GO" id="GO:0016746">
    <property type="term" value="F:acyltransferase activity"/>
    <property type="evidence" value="ECO:0007669"/>
    <property type="project" value="UniProtKB-KW"/>
</dbReference>
<comment type="pathway">
    <text evidence="1 7">Cell wall biogenesis; peptidoglycan biosynthesis.</text>
</comment>
<keyword evidence="5" id="KW-0012">Acyltransferase</keyword>
<dbReference type="AlphaFoldDB" id="A0A848KMG8"/>
<dbReference type="Proteomes" id="UP000535543">
    <property type="component" value="Unassembled WGS sequence"/>
</dbReference>
<dbReference type="Gene3D" id="2.40.440.10">
    <property type="entry name" value="L,D-transpeptidase catalytic domain-like"/>
    <property type="match status" value="1"/>
</dbReference>
<keyword evidence="8" id="KW-0732">Signal</keyword>
<keyword evidence="3 7" id="KW-0133">Cell shape</keyword>
<evidence type="ECO:0000256" key="3">
    <source>
        <dbReference type="ARBA" id="ARBA00022960"/>
    </source>
</evidence>
<feature type="chain" id="PRO_5039268849" description="L,D-TPase catalytic domain-containing protein" evidence="8">
    <location>
        <begin position="28"/>
        <end position="399"/>
    </location>
</feature>
<evidence type="ECO:0000256" key="2">
    <source>
        <dbReference type="ARBA" id="ARBA00022679"/>
    </source>
</evidence>
<dbReference type="Gene3D" id="2.60.40.3780">
    <property type="match status" value="1"/>
</dbReference>
<feature type="active site" description="Nucleophile" evidence="7">
    <location>
        <position position="350"/>
    </location>
</feature>
<dbReference type="RefSeq" id="WP_169594690.1">
    <property type="nucleotide sequence ID" value="NZ_VCQU01000018.1"/>
</dbReference>
<evidence type="ECO:0000256" key="5">
    <source>
        <dbReference type="ARBA" id="ARBA00023315"/>
    </source>
</evidence>
<evidence type="ECO:0000256" key="8">
    <source>
        <dbReference type="SAM" id="SignalP"/>
    </source>
</evidence>
<evidence type="ECO:0000256" key="6">
    <source>
        <dbReference type="ARBA" id="ARBA00023316"/>
    </source>
</evidence>
<accession>A0A848KMG8</accession>
<keyword evidence="6 7" id="KW-0961">Cell wall biogenesis/degradation</keyword>
<dbReference type="GO" id="GO:0071555">
    <property type="term" value="P:cell wall organization"/>
    <property type="evidence" value="ECO:0007669"/>
    <property type="project" value="UniProtKB-UniRule"/>
</dbReference>
<reference evidence="10 11" key="2">
    <citation type="submission" date="2020-06" db="EMBL/GenBank/DDBJ databases">
        <title>Antribacter stalactiti gen. nov., sp. nov., a new member of the family Nacardiaceae isolated from a cave.</title>
        <authorList>
            <person name="Kim I.S."/>
        </authorList>
    </citation>
    <scope>NUCLEOTIDE SEQUENCE [LARGE SCALE GENOMIC DNA]</scope>
    <source>
        <strain evidence="10 11">YC2-7</strain>
    </source>
</reference>
<dbReference type="PANTHER" id="PTHR30582">
    <property type="entry name" value="L,D-TRANSPEPTIDASE"/>
    <property type="match status" value="1"/>
</dbReference>
<dbReference type="GO" id="GO:0018104">
    <property type="term" value="P:peptidoglycan-protein cross-linking"/>
    <property type="evidence" value="ECO:0007669"/>
    <property type="project" value="TreeGrafter"/>
</dbReference>
<dbReference type="EMBL" id="VCQU01000018">
    <property type="protein sequence ID" value="NMN99421.1"/>
    <property type="molecule type" value="Genomic_DNA"/>
</dbReference>
<dbReference type="GO" id="GO:0005576">
    <property type="term" value="C:extracellular region"/>
    <property type="evidence" value="ECO:0007669"/>
    <property type="project" value="TreeGrafter"/>
</dbReference>
<feature type="active site" description="Proton donor/acceptor" evidence="7">
    <location>
        <position position="332"/>
    </location>
</feature>
<protein>
    <recommendedName>
        <fullName evidence="9">L,D-TPase catalytic domain-containing protein</fullName>
    </recommendedName>
</protein>
<sequence>MTKRGYIGAMLAALVLALALASCSSNGEQGSDAQSADAAPVISISPDPTKPINVTDTVTITVQPGTLTTVSFTNEAGTEVKGVMTPDNLTWKTTEPLGYDRSYTVHAEAVNSKGVSTTRDAVVTTLAPSNQTQVYLNTSNGGSLTDGATYGVGIVVVAHFDESIRDKAKAEAAMTVTTNPPVAGAWRWFDDQNAHWRPENYYTPGTTVTVAAKLYGVDVGGGLFGQSDTEVSFKIGDAHISTADDNTKIVTVTDNGKVVREMPTSMGRGGTETIGGTTLSFWTPAGTYTVLGKSNPVIMDSSTYGLPVNSRLGYKESINWATQISGDGIYLHQLDETVWAQGNTDTSHGCLNLNGENAKWFFQFAQVGDVVKIVNTGGAPQNPSNNGDWSIAWADWTRR</sequence>
<feature type="signal peptide" evidence="8">
    <location>
        <begin position="1"/>
        <end position="27"/>
    </location>
</feature>
<evidence type="ECO:0000313" key="11">
    <source>
        <dbReference type="Proteomes" id="UP000535543"/>
    </source>
</evidence>
<dbReference type="Gene3D" id="2.60.40.3710">
    <property type="match status" value="1"/>
</dbReference>
<evidence type="ECO:0000256" key="1">
    <source>
        <dbReference type="ARBA" id="ARBA00004752"/>
    </source>
</evidence>
<dbReference type="Pfam" id="PF17964">
    <property type="entry name" value="Big_10"/>
    <property type="match status" value="1"/>
</dbReference>
<keyword evidence="4 7" id="KW-0573">Peptidoglycan synthesis</keyword>
<dbReference type="InterPro" id="IPR038063">
    <property type="entry name" value="Transpep_catalytic_dom"/>
</dbReference>
<feature type="domain" description="L,D-TPase catalytic" evidence="9">
    <location>
        <begin position="239"/>
        <end position="374"/>
    </location>
</feature>
<evidence type="ECO:0000313" key="10">
    <source>
        <dbReference type="EMBL" id="NMN99421.1"/>
    </source>
</evidence>
<dbReference type="CDD" id="cd13432">
    <property type="entry name" value="LDT_IgD_like_2"/>
    <property type="match status" value="1"/>
</dbReference>
<evidence type="ECO:0000259" key="9">
    <source>
        <dbReference type="PROSITE" id="PS52029"/>
    </source>
</evidence>
<dbReference type="InterPro" id="IPR050979">
    <property type="entry name" value="LD-transpeptidase"/>
</dbReference>
<keyword evidence="2" id="KW-0808">Transferase</keyword>
<reference evidence="10 11" key="1">
    <citation type="submission" date="2019-05" db="EMBL/GenBank/DDBJ databases">
        <authorList>
            <person name="Lee S.D."/>
        </authorList>
    </citation>
    <scope>NUCLEOTIDE SEQUENCE [LARGE SCALE GENOMIC DNA]</scope>
    <source>
        <strain evidence="10 11">YC2-7</strain>
    </source>
</reference>
<evidence type="ECO:0000256" key="7">
    <source>
        <dbReference type="PROSITE-ProRule" id="PRU01373"/>
    </source>
</evidence>
<comment type="caution">
    <text evidence="10">The sequence shown here is derived from an EMBL/GenBank/DDBJ whole genome shotgun (WGS) entry which is preliminary data.</text>
</comment>
<evidence type="ECO:0000256" key="4">
    <source>
        <dbReference type="ARBA" id="ARBA00022984"/>
    </source>
</evidence>